<feature type="domain" description="PX" evidence="2">
    <location>
        <begin position="270"/>
        <end position="494"/>
    </location>
</feature>
<protein>
    <recommendedName>
        <fullName evidence="2">PX domain-containing protein</fullName>
    </recommendedName>
</protein>
<keyword evidence="4" id="KW-1185">Reference proteome</keyword>
<feature type="region of interest" description="Disordered" evidence="1">
    <location>
        <begin position="1180"/>
        <end position="1324"/>
    </location>
</feature>
<accession>A0A1Y2G806</accession>
<feature type="compositionally biased region" description="Polar residues" evidence="1">
    <location>
        <begin position="60"/>
        <end position="84"/>
    </location>
</feature>
<organism evidence="3 4">
    <name type="scientific">Lobosporangium transversale</name>
    <dbReference type="NCBI Taxonomy" id="64571"/>
    <lineage>
        <taxon>Eukaryota</taxon>
        <taxon>Fungi</taxon>
        <taxon>Fungi incertae sedis</taxon>
        <taxon>Mucoromycota</taxon>
        <taxon>Mortierellomycotina</taxon>
        <taxon>Mortierellomycetes</taxon>
        <taxon>Mortierellales</taxon>
        <taxon>Mortierellaceae</taxon>
        <taxon>Lobosporangium</taxon>
    </lineage>
</organism>
<feature type="compositionally biased region" description="Polar residues" evidence="1">
    <location>
        <begin position="950"/>
        <end position="961"/>
    </location>
</feature>
<sequence>MPSTASPSGPVQSHGRLAGAPVLCASKSPIRSRQPLQPLQPLQQQQQQSNHQSYHRHQQPLQPYSSNSTIKSNSRNGSSATNIASHYRPHHNHYQEHNSPSLLSRSTGRQAQHEQTYSNSPIKPSSSTMIATTATDLKALQNILKQSYSTNNINGNSSKVTISVGSVINTGRSSHSRSSSQTSRKRVSISSSTSSNGSSVNSALNKSNLSASAISTTSTFYSGVKLAPPILSASVLGIERRTLDQKAWYTIQVFPCDQEIPSPSSLSPPLSRRSSNSYSNSTVSSNTANIHFRFKFTNENATRAAASPSIKPIKSSISRKPYKIYRRYEDVADFADQLEEEFPSLLALTPTSTLVPVLTSHQLQLQYTTVSNSDSPSSSINDRPSLSTLLTTSASNSNNNNNNNTHIGNSGAAMSSGLGIHAHASPNDLCTAPTASTPILPRLKSPLVLFMTKSVCLQRKEELDRYLQELFALGPMVAQSRLVAEFFGIWKTDMEAHMRQEDRDPLALHTQTTAPFIENETKKADDVNARAKAKAKGMIEPETEKEASVEVKVGLVTPAKAENAMTNNVAVASMSCEKAVAWGGGIEEKKTYGPHKQEAPSDHNNAPILNRMAISNSNDRRFSPASSVPGSPARLQSATLALDIADGKDRSFIDTKTDSTATMFSSISRSPAPPSTRPTIKMPAITTTASTMTTTHHPSSPSSSFTYMTSPTLSSPSPRKTHFPRKASTPSGCTAELLIQALEDTMPPGSFSGLARINGADVEVMSPTTEAVAPAPTLIGNSGSHRHPTPPLGLEAAAVTCTGADGGVINTTARTINRLKSLRRPNASKYQSQGTEIHQHGFSHNNGDTYSAASMKGRSSSNTFQGATPVVASAAGSNTPISSCSIVSAAQPHGFTSAAAGSAMRPRVMRYSKTNISRPEVDMQPLSSKDVTPPWNRTFTPVLASNFNDPSTLHSPISPTASGSPNSSQLSLSLSTSNPNGTVAGESTSTFTVVPSGLEGRSHKPTMSDSKTISAISSWNIGAGGSRSTSTPMSPGTKIPLLTPATLSSSSNDNNNHKAGRGDNNSTHHGLRARSMSISSMSSTLSVATTPPAAPGDRMHPNAEASKQLHSLTKVSSSTSSYSLSSTAAFVPVELERSFQKKERLVQKPHVMLTSKGQDGGIGINDNNLSGKALVLTQPSGVREQRRPSAASVSGQHVRATITSKMSKSGSSKRHGMSHSISVPRGSSLPSMTATASGATSPSSSATDVPKAQVTESGLSQERGSASSITIKKRVQTRRESMTSLCSPTSSTKQPVGILKNAYQNNNGNSSSSSNSKISGGHRKPSFAIPSAANLFPVQSQPSLKKPSFKPNVPTPILPLSPSSSPIANGECSPSIVATFKVVVDADTIVALQVFEDRGFVLTLKELQSRVQSKLLKSNIQLPEKFDFVWVMPINSSGALNGSLMSPSSSAPWSPSLLSPVSASFSASMTVTATAGTASSASASSTSIHHLSDPGVILKSDEDLQKAIHSCKNHKVTLRCSL</sequence>
<feature type="region of interest" description="Disordered" evidence="1">
    <location>
        <begin position="369"/>
        <end position="410"/>
    </location>
</feature>
<reference evidence="3 4" key="1">
    <citation type="submission" date="2016-07" db="EMBL/GenBank/DDBJ databases">
        <title>Pervasive Adenine N6-methylation of Active Genes in Fungi.</title>
        <authorList>
            <consortium name="DOE Joint Genome Institute"/>
            <person name="Mondo S.J."/>
            <person name="Dannebaum R.O."/>
            <person name="Kuo R.C."/>
            <person name="Labutti K."/>
            <person name="Haridas S."/>
            <person name="Kuo A."/>
            <person name="Salamov A."/>
            <person name="Ahrendt S.R."/>
            <person name="Lipzen A."/>
            <person name="Sullivan W."/>
            <person name="Andreopoulos W.B."/>
            <person name="Clum A."/>
            <person name="Lindquist E."/>
            <person name="Daum C."/>
            <person name="Ramamoorthy G.K."/>
            <person name="Gryganskyi A."/>
            <person name="Culley D."/>
            <person name="Magnuson J.K."/>
            <person name="James T.Y."/>
            <person name="O'Malley M.A."/>
            <person name="Stajich J.E."/>
            <person name="Spatafora J.W."/>
            <person name="Visel A."/>
            <person name="Grigoriev I.V."/>
        </authorList>
    </citation>
    <scope>NUCLEOTIDE SEQUENCE [LARGE SCALE GENOMIC DNA]</scope>
    <source>
        <strain evidence="3 4">NRRL 3116</strain>
    </source>
</reference>
<dbReference type="EMBL" id="MCFF01000061">
    <property type="protein sequence ID" value="ORZ02045.1"/>
    <property type="molecule type" value="Genomic_DNA"/>
</dbReference>
<dbReference type="InterPro" id="IPR001683">
    <property type="entry name" value="PX_dom"/>
</dbReference>
<feature type="compositionally biased region" description="Low complexity" evidence="1">
    <location>
        <begin position="1231"/>
        <end position="1247"/>
    </location>
</feature>
<dbReference type="PROSITE" id="PS50195">
    <property type="entry name" value="PX"/>
    <property type="match status" value="1"/>
</dbReference>
<dbReference type="GO" id="GO:0035091">
    <property type="term" value="F:phosphatidylinositol binding"/>
    <property type="evidence" value="ECO:0007669"/>
    <property type="project" value="InterPro"/>
</dbReference>
<feature type="compositionally biased region" description="Low complexity" evidence="1">
    <location>
        <begin position="1305"/>
        <end position="1319"/>
    </location>
</feature>
<feature type="compositionally biased region" description="Polar residues" evidence="1">
    <location>
        <begin position="1"/>
        <end position="11"/>
    </location>
</feature>
<evidence type="ECO:0000313" key="3">
    <source>
        <dbReference type="EMBL" id="ORZ02045.1"/>
    </source>
</evidence>
<dbReference type="InterPro" id="IPR036871">
    <property type="entry name" value="PX_dom_sf"/>
</dbReference>
<dbReference type="RefSeq" id="XP_021876273.1">
    <property type="nucleotide sequence ID" value="XM_022029214.1"/>
</dbReference>
<feature type="compositionally biased region" description="Low complexity" evidence="1">
    <location>
        <begin position="31"/>
        <end position="52"/>
    </location>
</feature>
<feature type="compositionally biased region" description="Low complexity" evidence="1">
    <location>
        <begin position="690"/>
        <end position="712"/>
    </location>
</feature>
<dbReference type="Gene3D" id="3.30.1520.10">
    <property type="entry name" value="Phox-like domain"/>
    <property type="match status" value="1"/>
</dbReference>
<feature type="region of interest" description="Disordered" evidence="1">
    <location>
        <begin position="1"/>
        <end position="127"/>
    </location>
</feature>
<feature type="compositionally biased region" description="Low complexity" evidence="1">
    <location>
        <begin position="371"/>
        <end position="405"/>
    </location>
</feature>
<gene>
    <name evidence="3" type="ORF">BCR41DRAFT_401357</name>
</gene>
<comment type="caution">
    <text evidence="3">The sequence shown here is derived from an EMBL/GenBank/DDBJ whole genome shotgun (WGS) entry which is preliminary data.</text>
</comment>
<feature type="region of interest" description="Disordered" evidence="1">
    <location>
        <begin position="950"/>
        <end position="1101"/>
    </location>
</feature>
<evidence type="ECO:0000259" key="2">
    <source>
        <dbReference type="PROSITE" id="PS50195"/>
    </source>
</evidence>
<evidence type="ECO:0000313" key="4">
    <source>
        <dbReference type="Proteomes" id="UP000193648"/>
    </source>
</evidence>
<feature type="compositionally biased region" description="Polar residues" evidence="1">
    <location>
        <begin position="1282"/>
        <end position="1294"/>
    </location>
</feature>
<feature type="compositionally biased region" description="Polar residues" evidence="1">
    <location>
        <begin position="1191"/>
        <end position="1210"/>
    </location>
</feature>
<feature type="compositionally biased region" description="Low complexity" evidence="1">
    <location>
        <begin position="962"/>
        <end position="982"/>
    </location>
</feature>
<dbReference type="SMART" id="SM00312">
    <property type="entry name" value="PX"/>
    <property type="match status" value="1"/>
</dbReference>
<dbReference type="OrthoDB" id="2448411at2759"/>
<dbReference type="GeneID" id="33571057"/>
<feature type="compositionally biased region" description="Low complexity" evidence="1">
    <location>
        <begin position="171"/>
        <end position="203"/>
    </location>
</feature>
<dbReference type="Proteomes" id="UP000193648">
    <property type="component" value="Unassembled WGS sequence"/>
</dbReference>
<feature type="compositionally biased region" description="Polar residues" evidence="1">
    <location>
        <begin position="1005"/>
        <end position="1034"/>
    </location>
</feature>
<feature type="compositionally biased region" description="Polar residues" evidence="1">
    <location>
        <begin position="97"/>
        <end position="127"/>
    </location>
</feature>
<dbReference type="InParanoid" id="A0A1Y2G806"/>
<dbReference type="SUPFAM" id="SSF64268">
    <property type="entry name" value="PX domain"/>
    <property type="match status" value="1"/>
</dbReference>
<name>A0A1Y2G806_9FUNG</name>
<feature type="region of interest" description="Disordered" evidence="1">
    <location>
        <begin position="169"/>
        <end position="203"/>
    </location>
</feature>
<evidence type="ECO:0000256" key="1">
    <source>
        <dbReference type="SAM" id="MobiDB-lite"/>
    </source>
</evidence>
<proteinExistence type="predicted"/>
<feature type="region of interest" description="Disordered" evidence="1">
    <location>
        <begin position="261"/>
        <end position="282"/>
    </location>
</feature>
<feature type="compositionally biased region" description="Polar residues" evidence="1">
    <location>
        <begin position="1254"/>
        <end position="1270"/>
    </location>
</feature>
<feature type="compositionally biased region" description="Low complexity" evidence="1">
    <location>
        <begin position="1073"/>
        <end position="1089"/>
    </location>
</feature>
<feature type="region of interest" description="Disordered" evidence="1">
    <location>
        <begin position="690"/>
        <end position="730"/>
    </location>
</feature>